<proteinExistence type="predicted"/>
<dbReference type="Gene3D" id="1.20.120.450">
    <property type="entry name" value="dinb family like domain"/>
    <property type="match status" value="1"/>
</dbReference>
<dbReference type="EMBL" id="JAEOAH010000009">
    <property type="protein sequence ID" value="MBK3495065.1"/>
    <property type="molecule type" value="Genomic_DNA"/>
</dbReference>
<evidence type="ECO:0000313" key="3">
    <source>
        <dbReference type="Proteomes" id="UP000618943"/>
    </source>
</evidence>
<sequence length="162" mass="18968">MNEIESKKLILKHYEESIKYIDSLKGIANNCWIAPIEKSKWSVCEIVGHLIPWDKFILEKRLPYLLIPNSVLVKPNVQQMNSRAAFESLNMMKEEVIKQFSQTRLKLVNEMKKIPAEEFNKVFSIGASVLTVAEYFNGLIEHDLHHFQQINVFLYKFDGMEH</sequence>
<dbReference type="Proteomes" id="UP000618943">
    <property type="component" value="Unassembled WGS sequence"/>
</dbReference>
<protein>
    <submittedName>
        <fullName evidence="2">DinB family protein</fullName>
    </submittedName>
</protein>
<dbReference type="InterPro" id="IPR034660">
    <property type="entry name" value="DinB/YfiT-like"/>
</dbReference>
<feature type="domain" description="DinB-like" evidence="1">
    <location>
        <begin position="37"/>
        <end position="150"/>
    </location>
</feature>
<dbReference type="SUPFAM" id="SSF109854">
    <property type="entry name" value="DinB/YfiT-like putative metalloenzymes"/>
    <property type="match status" value="1"/>
</dbReference>
<accession>A0ABS1H6M7</accession>
<organism evidence="2 3">
    <name type="scientific">Viridibacillus soli</name>
    <dbReference type="NCBI Taxonomy" id="2798301"/>
    <lineage>
        <taxon>Bacteria</taxon>
        <taxon>Bacillati</taxon>
        <taxon>Bacillota</taxon>
        <taxon>Bacilli</taxon>
        <taxon>Bacillales</taxon>
        <taxon>Caryophanaceae</taxon>
        <taxon>Viridibacillus</taxon>
    </lineage>
</organism>
<keyword evidence="3" id="KW-1185">Reference proteome</keyword>
<evidence type="ECO:0000313" key="2">
    <source>
        <dbReference type="EMBL" id="MBK3495065.1"/>
    </source>
</evidence>
<comment type="caution">
    <text evidence="2">The sequence shown here is derived from an EMBL/GenBank/DDBJ whole genome shotgun (WGS) entry which is preliminary data.</text>
</comment>
<gene>
    <name evidence="2" type="ORF">JFL43_09370</name>
</gene>
<dbReference type="InterPro" id="IPR024775">
    <property type="entry name" value="DinB-like"/>
</dbReference>
<evidence type="ECO:0000259" key="1">
    <source>
        <dbReference type="Pfam" id="PF12867"/>
    </source>
</evidence>
<name>A0ABS1H6M7_9BACL</name>
<reference evidence="2 3" key="1">
    <citation type="submission" date="2020-12" db="EMBL/GenBank/DDBJ databases">
        <title>YIM B01967 draft genome.</title>
        <authorList>
            <person name="Yan X."/>
        </authorList>
    </citation>
    <scope>NUCLEOTIDE SEQUENCE [LARGE SCALE GENOMIC DNA]</scope>
    <source>
        <strain evidence="2 3">YIM B01967</strain>
    </source>
</reference>
<dbReference type="Pfam" id="PF12867">
    <property type="entry name" value="DinB_2"/>
    <property type="match status" value="1"/>
</dbReference>